<comment type="caution">
    <text evidence="2">The sequence shown here is derived from an EMBL/GenBank/DDBJ whole genome shotgun (WGS) entry which is preliminary data.</text>
</comment>
<evidence type="ECO:0000313" key="2">
    <source>
        <dbReference type="EMBL" id="TCO31627.1"/>
    </source>
</evidence>
<protein>
    <submittedName>
        <fullName evidence="2">Uncharacterized protein</fullName>
    </submittedName>
</protein>
<dbReference type="RefSeq" id="WP_158292714.1">
    <property type="nucleotide sequence ID" value="NZ_SLWM01000001.1"/>
</dbReference>
<reference evidence="2 3" key="1">
    <citation type="journal article" date="2015" name="Stand. Genomic Sci.">
        <title>Genomic Encyclopedia of Bacterial and Archaeal Type Strains, Phase III: the genomes of soil and plant-associated and newly described type strains.</title>
        <authorList>
            <person name="Whitman W.B."/>
            <person name="Woyke T."/>
            <person name="Klenk H.P."/>
            <person name="Zhou Y."/>
            <person name="Lilburn T.G."/>
            <person name="Beck B.J."/>
            <person name="De Vos P."/>
            <person name="Vandamme P."/>
            <person name="Eisen J.A."/>
            <person name="Garrity G."/>
            <person name="Hugenholtz P."/>
            <person name="Kyrpides N.C."/>
        </authorList>
    </citation>
    <scope>NUCLEOTIDE SEQUENCE [LARGE SCALE GENOMIC DNA]</scope>
    <source>
        <strain evidence="2 3">VKM Ac-2538</strain>
    </source>
</reference>
<sequence>MTPEETPPRDEASLGARFQGSEDDALPELYRRYAGPMFVTAISLLSDRE</sequence>
<keyword evidence="3" id="KW-1185">Reference proteome</keyword>
<proteinExistence type="predicted"/>
<evidence type="ECO:0000256" key="1">
    <source>
        <dbReference type="SAM" id="MobiDB-lite"/>
    </source>
</evidence>
<accession>A0ABY2BTN2</accession>
<name>A0ABY2BTN2_9ACTN</name>
<evidence type="ECO:0000313" key="3">
    <source>
        <dbReference type="Proteomes" id="UP000295818"/>
    </source>
</evidence>
<organism evidence="2 3">
    <name type="scientific">Kribbella orskensis</name>
    <dbReference type="NCBI Taxonomy" id="2512216"/>
    <lineage>
        <taxon>Bacteria</taxon>
        <taxon>Bacillati</taxon>
        <taxon>Actinomycetota</taxon>
        <taxon>Actinomycetes</taxon>
        <taxon>Propionibacteriales</taxon>
        <taxon>Kribbellaceae</taxon>
        <taxon>Kribbella</taxon>
    </lineage>
</organism>
<dbReference type="Proteomes" id="UP000295818">
    <property type="component" value="Unassembled WGS sequence"/>
</dbReference>
<feature type="compositionally biased region" description="Basic and acidic residues" evidence="1">
    <location>
        <begin position="1"/>
        <end position="12"/>
    </location>
</feature>
<gene>
    <name evidence="2" type="ORF">EV644_101268</name>
</gene>
<feature type="region of interest" description="Disordered" evidence="1">
    <location>
        <begin position="1"/>
        <end position="21"/>
    </location>
</feature>
<dbReference type="EMBL" id="SLWM01000001">
    <property type="protein sequence ID" value="TCO31627.1"/>
    <property type="molecule type" value="Genomic_DNA"/>
</dbReference>